<accession>A0A543A5R1</accession>
<dbReference type="SUPFAM" id="SSF50952">
    <property type="entry name" value="Soluble quinoprotein glucose dehydrogenase"/>
    <property type="match status" value="1"/>
</dbReference>
<proteinExistence type="predicted"/>
<feature type="compositionally biased region" description="Low complexity" evidence="1">
    <location>
        <begin position="35"/>
        <end position="52"/>
    </location>
</feature>
<feature type="chain" id="PRO_5021817749" evidence="2">
    <location>
        <begin position="22"/>
        <end position="405"/>
    </location>
</feature>
<protein>
    <submittedName>
        <fullName evidence="4">Glucose/arabinose dehydrogenase</fullName>
    </submittedName>
</protein>
<dbReference type="EMBL" id="VFOV01000001">
    <property type="protein sequence ID" value="TQL67925.1"/>
    <property type="molecule type" value="Genomic_DNA"/>
</dbReference>
<dbReference type="PROSITE" id="PS51257">
    <property type="entry name" value="PROKAR_LIPOPROTEIN"/>
    <property type="match status" value="1"/>
</dbReference>
<dbReference type="Proteomes" id="UP000320209">
    <property type="component" value="Unassembled WGS sequence"/>
</dbReference>
<keyword evidence="5" id="KW-1185">Reference proteome</keyword>
<dbReference type="InterPro" id="IPR012938">
    <property type="entry name" value="Glc/Sorbosone_DH"/>
</dbReference>
<evidence type="ECO:0000256" key="2">
    <source>
        <dbReference type="SAM" id="SignalP"/>
    </source>
</evidence>
<organism evidence="4 5">
    <name type="scientific">Nocardioides albertanoniae</name>
    <dbReference type="NCBI Taxonomy" id="1175486"/>
    <lineage>
        <taxon>Bacteria</taxon>
        <taxon>Bacillati</taxon>
        <taxon>Actinomycetota</taxon>
        <taxon>Actinomycetes</taxon>
        <taxon>Propionibacteriales</taxon>
        <taxon>Nocardioidaceae</taxon>
        <taxon>Nocardioides</taxon>
    </lineage>
</organism>
<gene>
    <name evidence="4" type="ORF">FB381_1814</name>
</gene>
<name>A0A543A5R1_9ACTN</name>
<dbReference type="Gene3D" id="2.120.10.30">
    <property type="entry name" value="TolB, C-terminal domain"/>
    <property type="match status" value="1"/>
</dbReference>
<dbReference type="InterPro" id="IPR011042">
    <property type="entry name" value="6-blade_b-propeller_TolB-like"/>
</dbReference>
<keyword evidence="2" id="KW-0732">Signal</keyword>
<comment type="caution">
    <text evidence="4">The sequence shown here is derived from an EMBL/GenBank/DDBJ whole genome shotgun (WGS) entry which is preliminary data.</text>
</comment>
<dbReference type="Pfam" id="PF07995">
    <property type="entry name" value="GSDH"/>
    <property type="match status" value="1"/>
</dbReference>
<sequence>MRAATALAAVVVLGLLTSACAGESSPATTPPPLNPSGSVSATSSAPPSESSAVLPTSGRVPELDVEVLSDGLDHPWDVVDIGDDRFLLTERERAVLALVEDGERREIPLEDNKIWVSGETGLMGLEVDPDFAETRRIYTCQGWNDGQDVRVISWTLDQGLTRATQERTLIDGLPTSSGRHGGCRLLISADGALWVGTGDAATEKNPRSLDSLGGKTLRLDPETGKPWPGNPWAGDDGPRRYITSFGHRNVQGLAERADGTIWAIEHGTDRDDEVNEIILGGDYGYNPGPGYDESVPMTDQDLPGKQIEARWDSGDPTVATGGGTFIPLQERWGAYGGALAVAVLKATELRVLSFAGSGRLTDDRAPEALRDYGRLRTVSLAEDGDLLVTTDNGGGEDQLLRVIPR</sequence>
<evidence type="ECO:0000313" key="4">
    <source>
        <dbReference type="EMBL" id="TQL67925.1"/>
    </source>
</evidence>
<evidence type="ECO:0000256" key="1">
    <source>
        <dbReference type="SAM" id="MobiDB-lite"/>
    </source>
</evidence>
<dbReference type="PANTHER" id="PTHR19328:SF13">
    <property type="entry name" value="HIPL1 PROTEIN"/>
    <property type="match status" value="1"/>
</dbReference>
<evidence type="ECO:0000259" key="3">
    <source>
        <dbReference type="Pfam" id="PF07995"/>
    </source>
</evidence>
<reference evidence="4 5" key="1">
    <citation type="submission" date="2019-06" db="EMBL/GenBank/DDBJ databases">
        <title>Sequencing the genomes of 1000 actinobacteria strains.</title>
        <authorList>
            <person name="Klenk H.-P."/>
        </authorList>
    </citation>
    <scope>NUCLEOTIDE SEQUENCE [LARGE SCALE GENOMIC DNA]</scope>
    <source>
        <strain evidence="4 5">DSM 25218</strain>
    </source>
</reference>
<dbReference type="InterPro" id="IPR011041">
    <property type="entry name" value="Quinoprot_gluc/sorb_DH_b-prop"/>
</dbReference>
<dbReference type="AlphaFoldDB" id="A0A543A5R1"/>
<evidence type="ECO:0000313" key="5">
    <source>
        <dbReference type="Proteomes" id="UP000320209"/>
    </source>
</evidence>
<dbReference type="PANTHER" id="PTHR19328">
    <property type="entry name" value="HEDGEHOG-INTERACTING PROTEIN"/>
    <property type="match status" value="1"/>
</dbReference>
<feature type="region of interest" description="Disordered" evidence="1">
    <location>
        <begin position="203"/>
        <end position="235"/>
    </location>
</feature>
<feature type="signal peptide" evidence="2">
    <location>
        <begin position="1"/>
        <end position="21"/>
    </location>
</feature>
<feature type="region of interest" description="Disordered" evidence="1">
    <location>
        <begin position="22"/>
        <end position="58"/>
    </location>
</feature>
<dbReference type="RefSeq" id="WP_170225104.1">
    <property type="nucleotide sequence ID" value="NZ_VFOV01000001.1"/>
</dbReference>
<feature type="domain" description="Glucose/Sorbosone dehydrogenase" evidence="3">
    <location>
        <begin position="72"/>
        <end position="396"/>
    </location>
</feature>